<keyword evidence="13" id="KW-1185">Reference proteome</keyword>
<evidence type="ECO:0000256" key="3">
    <source>
        <dbReference type="ARBA" id="ARBA00012560"/>
    </source>
</evidence>
<dbReference type="Gene3D" id="3.20.20.80">
    <property type="entry name" value="Glycosidases"/>
    <property type="match status" value="1"/>
</dbReference>
<evidence type="ECO:0000256" key="1">
    <source>
        <dbReference type="ARBA" id="ARBA00000439"/>
    </source>
</evidence>
<dbReference type="Pfam" id="PF02446">
    <property type="entry name" value="Glyco_hydro_77"/>
    <property type="match status" value="1"/>
</dbReference>
<evidence type="ECO:0000313" key="12">
    <source>
        <dbReference type="EMBL" id="QEE28779.1"/>
    </source>
</evidence>
<evidence type="ECO:0000256" key="11">
    <source>
        <dbReference type="SAM" id="MobiDB-lite"/>
    </source>
</evidence>
<name>A0A5B9EAH5_9BACT</name>
<sequence length="527" mass="59412">MKRGSIRLSVDRSRRVSGILLHLTSLPSLGGIGDMGPAAFAFVDFLRNAKQRLWQVLPLNPVGYGNSPYAALSAFAGNPLLISLEKLADGGWLSRERLQGLPSAQGPVNFAVASEKLALLVEAAQNFLDAPKGDAWRHFEHFCEEHRSWLNDWVMYAVLRRRFGYACWCDWPKEFATRQPEALESLLRESGRELAIEQIIQFFFAVQWGELLAYCHERDVKVMGDVAIFVNHDSADVWIYPDQFSLDADLRPVEVAGVPPDYFSETGQKWGNPLYNWEAMQQGGFSWWVARVRRAMQLYDLIRLDHFRGFEAYWAVPAADETAINGQWVKAPGDALFAALRRELGVLPFVAEDLGMITPEVDALRLKFEMPGMKILQFGFGNRGAQGYLPHLYEENAVVYTGTHDNNTTLGWWVENTSEAERLNVQTYMGNFTHEAQVVWAMIRAAEASVARICILPLQDVLHLGSSARMNTPSLPDGNWSWRYEPDALHPDFATQLAALMEMTDRDGWVDPEAESLGPPEEQGTED</sequence>
<evidence type="ECO:0000256" key="9">
    <source>
        <dbReference type="ARBA" id="ARBA00031501"/>
    </source>
</evidence>
<dbReference type="Proteomes" id="UP000321820">
    <property type="component" value="Chromosome"/>
</dbReference>
<dbReference type="AlphaFoldDB" id="A0A5B9EAH5"/>
<dbReference type="NCBIfam" id="TIGR00217">
    <property type="entry name" value="malQ"/>
    <property type="match status" value="1"/>
</dbReference>
<dbReference type="GO" id="GO:0005975">
    <property type="term" value="P:carbohydrate metabolic process"/>
    <property type="evidence" value="ECO:0007669"/>
    <property type="project" value="InterPro"/>
</dbReference>
<dbReference type="InterPro" id="IPR017853">
    <property type="entry name" value="GH"/>
</dbReference>
<evidence type="ECO:0000256" key="7">
    <source>
        <dbReference type="ARBA" id="ARBA00023277"/>
    </source>
</evidence>
<evidence type="ECO:0000256" key="10">
    <source>
        <dbReference type="RuleBase" id="RU361207"/>
    </source>
</evidence>
<feature type="region of interest" description="Disordered" evidence="11">
    <location>
        <begin position="508"/>
        <end position="527"/>
    </location>
</feature>
<reference evidence="12 13" key="1">
    <citation type="submission" date="2019-08" db="EMBL/GenBank/DDBJ databases">
        <title>Complete genome sequence of Terriglobus albidus strain ORNL.</title>
        <authorList>
            <person name="Podar M."/>
        </authorList>
    </citation>
    <scope>NUCLEOTIDE SEQUENCE [LARGE SCALE GENOMIC DNA]</scope>
    <source>
        <strain evidence="12 13">ORNL</strain>
    </source>
</reference>
<keyword evidence="5 10" id="KW-0328">Glycosyltransferase</keyword>
<dbReference type="InterPro" id="IPR003385">
    <property type="entry name" value="Glyco_hydro_77"/>
</dbReference>
<keyword evidence="6 10" id="KW-0808">Transferase</keyword>
<dbReference type="GO" id="GO:0004134">
    <property type="term" value="F:4-alpha-glucanotransferase activity"/>
    <property type="evidence" value="ECO:0007669"/>
    <property type="project" value="UniProtKB-EC"/>
</dbReference>
<evidence type="ECO:0000256" key="2">
    <source>
        <dbReference type="ARBA" id="ARBA00005684"/>
    </source>
</evidence>
<dbReference type="KEGG" id="talb:FTW19_12670"/>
<evidence type="ECO:0000256" key="6">
    <source>
        <dbReference type="ARBA" id="ARBA00022679"/>
    </source>
</evidence>
<dbReference type="OrthoDB" id="9811841at2"/>
<evidence type="ECO:0000256" key="8">
    <source>
        <dbReference type="ARBA" id="ARBA00031423"/>
    </source>
</evidence>
<comment type="catalytic activity">
    <reaction evidence="1 10">
        <text>Transfers a segment of a (1-&gt;4)-alpha-D-glucan to a new position in an acceptor, which may be glucose or a (1-&gt;4)-alpha-D-glucan.</text>
        <dbReference type="EC" id="2.4.1.25"/>
    </reaction>
</comment>
<keyword evidence="7 10" id="KW-0119">Carbohydrate metabolism</keyword>
<gene>
    <name evidence="12" type="primary">malQ</name>
    <name evidence="12" type="ORF">FTW19_12670</name>
</gene>
<dbReference type="PANTHER" id="PTHR32438:SF5">
    <property type="entry name" value="4-ALPHA-GLUCANOTRANSFERASE DPE1, CHLOROPLASTIC_AMYLOPLASTIC"/>
    <property type="match status" value="1"/>
</dbReference>
<evidence type="ECO:0000313" key="13">
    <source>
        <dbReference type="Proteomes" id="UP000321820"/>
    </source>
</evidence>
<evidence type="ECO:0000256" key="4">
    <source>
        <dbReference type="ARBA" id="ARBA00020295"/>
    </source>
</evidence>
<dbReference type="PANTHER" id="PTHR32438">
    <property type="entry name" value="4-ALPHA-GLUCANOTRANSFERASE DPE1, CHLOROPLASTIC/AMYLOPLASTIC"/>
    <property type="match status" value="1"/>
</dbReference>
<dbReference type="SUPFAM" id="SSF51445">
    <property type="entry name" value="(Trans)glycosidases"/>
    <property type="match status" value="1"/>
</dbReference>
<dbReference type="NCBIfam" id="NF011080">
    <property type="entry name" value="PRK14508.1-3"/>
    <property type="match status" value="1"/>
</dbReference>
<accession>A0A5B9EAH5</accession>
<evidence type="ECO:0000256" key="5">
    <source>
        <dbReference type="ARBA" id="ARBA00022676"/>
    </source>
</evidence>
<organism evidence="12 13">
    <name type="scientific">Terriglobus albidus</name>
    <dbReference type="NCBI Taxonomy" id="1592106"/>
    <lineage>
        <taxon>Bacteria</taxon>
        <taxon>Pseudomonadati</taxon>
        <taxon>Acidobacteriota</taxon>
        <taxon>Terriglobia</taxon>
        <taxon>Terriglobales</taxon>
        <taxon>Acidobacteriaceae</taxon>
        <taxon>Terriglobus</taxon>
    </lineage>
</organism>
<comment type="similarity">
    <text evidence="2 10">Belongs to the disproportionating enzyme family.</text>
</comment>
<proteinExistence type="inferred from homology"/>
<dbReference type="EMBL" id="CP042806">
    <property type="protein sequence ID" value="QEE28779.1"/>
    <property type="molecule type" value="Genomic_DNA"/>
</dbReference>
<dbReference type="EC" id="2.4.1.25" evidence="3 10"/>
<protein>
    <recommendedName>
        <fullName evidence="4 10">4-alpha-glucanotransferase</fullName>
        <ecNumber evidence="3 10">2.4.1.25</ecNumber>
    </recommendedName>
    <alternativeName>
        <fullName evidence="8 10">Amylomaltase</fullName>
    </alternativeName>
    <alternativeName>
        <fullName evidence="9 10">Disproportionating enzyme</fullName>
    </alternativeName>
</protein>